<keyword evidence="3" id="KW-1185">Reference proteome</keyword>
<evidence type="ECO:0000313" key="3">
    <source>
        <dbReference type="Proteomes" id="UP001500742"/>
    </source>
</evidence>
<dbReference type="EMBL" id="BAAAZC010000027">
    <property type="protein sequence ID" value="GAA3984025.1"/>
    <property type="molecule type" value="Genomic_DNA"/>
</dbReference>
<protein>
    <submittedName>
        <fullName evidence="2">Uncharacterized protein</fullName>
    </submittedName>
</protein>
<dbReference type="RefSeq" id="WP_259089902.1">
    <property type="nucleotide sequence ID" value="NZ_BAAAZC010000027.1"/>
</dbReference>
<dbReference type="Proteomes" id="UP001500742">
    <property type="component" value="Unassembled WGS sequence"/>
</dbReference>
<sequence>MEFNEDPIEEKEIRDEDYVDIYSKRAIFGFSVFSTMYAGILLIINLWVAGYKQVISQVLLVMFGFYFLSIYLVRTVGVKIDTVALQKTIAAKGQFTTQQLLQLSAITGLQIAVNIIAGLILTRYFFKKYFPDDDYYPRPIMRPVIIFIIIILFFGSILR</sequence>
<gene>
    <name evidence="2" type="ORF">GCM10022210_39810</name>
</gene>
<feature type="transmembrane region" description="Helical" evidence="1">
    <location>
        <begin position="140"/>
        <end position="158"/>
    </location>
</feature>
<name>A0ABP7QKZ6_9SPHI</name>
<keyword evidence="1" id="KW-0472">Membrane</keyword>
<evidence type="ECO:0000256" key="1">
    <source>
        <dbReference type="SAM" id="Phobius"/>
    </source>
</evidence>
<feature type="transmembrane region" description="Helical" evidence="1">
    <location>
        <begin position="100"/>
        <end position="120"/>
    </location>
</feature>
<organism evidence="2 3">
    <name type="scientific">Mucilaginibacter dorajii</name>
    <dbReference type="NCBI Taxonomy" id="692994"/>
    <lineage>
        <taxon>Bacteria</taxon>
        <taxon>Pseudomonadati</taxon>
        <taxon>Bacteroidota</taxon>
        <taxon>Sphingobacteriia</taxon>
        <taxon>Sphingobacteriales</taxon>
        <taxon>Sphingobacteriaceae</taxon>
        <taxon>Mucilaginibacter</taxon>
    </lineage>
</organism>
<evidence type="ECO:0000313" key="2">
    <source>
        <dbReference type="EMBL" id="GAA3984025.1"/>
    </source>
</evidence>
<keyword evidence="1" id="KW-0812">Transmembrane</keyword>
<feature type="transmembrane region" description="Helical" evidence="1">
    <location>
        <begin position="26"/>
        <end position="48"/>
    </location>
</feature>
<accession>A0ABP7QKZ6</accession>
<comment type="caution">
    <text evidence="2">The sequence shown here is derived from an EMBL/GenBank/DDBJ whole genome shotgun (WGS) entry which is preliminary data.</text>
</comment>
<feature type="transmembrane region" description="Helical" evidence="1">
    <location>
        <begin position="54"/>
        <end position="73"/>
    </location>
</feature>
<reference evidence="3" key="1">
    <citation type="journal article" date="2019" name="Int. J. Syst. Evol. Microbiol.">
        <title>The Global Catalogue of Microorganisms (GCM) 10K type strain sequencing project: providing services to taxonomists for standard genome sequencing and annotation.</title>
        <authorList>
            <consortium name="The Broad Institute Genomics Platform"/>
            <consortium name="The Broad Institute Genome Sequencing Center for Infectious Disease"/>
            <person name="Wu L."/>
            <person name="Ma J."/>
        </authorList>
    </citation>
    <scope>NUCLEOTIDE SEQUENCE [LARGE SCALE GENOMIC DNA]</scope>
    <source>
        <strain evidence="3">JCM 16601</strain>
    </source>
</reference>
<proteinExistence type="predicted"/>
<keyword evidence="1" id="KW-1133">Transmembrane helix</keyword>